<dbReference type="InterPro" id="IPR002192">
    <property type="entry name" value="PPDK_AMP/ATP-bd"/>
</dbReference>
<organism evidence="2 3">
    <name type="scientific">Desulfopila aestuarii DSM 18488</name>
    <dbReference type="NCBI Taxonomy" id="1121416"/>
    <lineage>
        <taxon>Bacteria</taxon>
        <taxon>Pseudomonadati</taxon>
        <taxon>Thermodesulfobacteriota</taxon>
        <taxon>Desulfobulbia</taxon>
        <taxon>Desulfobulbales</taxon>
        <taxon>Desulfocapsaceae</taxon>
        <taxon>Desulfopila</taxon>
    </lineage>
</organism>
<keyword evidence="2" id="KW-0670">Pyruvate</keyword>
<protein>
    <submittedName>
        <fullName evidence="2">Pyruvate phosphate dikinase, PEP/pyruvate binding domain</fullName>
    </submittedName>
</protein>
<keyword evidence="2" id="KW-0418">Kinase</keyword>
<dbReference type="GO" id="GO:0005524">
    <property type="term" value="F:ATP binding"/>
    <property type="evidence" value="ECO:0007669"/>
    <property type="project" value="InterPro"/>
</dbReference>
<accession>A0A1M7Y8M8</accession>
<dbReference type="AlphaFoldDB" id="A0A1M7Y8M8"/>
<dbReference type="Pfam" id="PF01326">
    <property type="entry name" value="PPDK_N"/>
    <property type="match status" value="1"/>
</dbReference>
<dbReference type="InterPro" id="IPR013815">
    <property type="entry name" value="ATP_grasp_subdomain_1"/>
</dbReference>
<dbReference type="EMBL" id="FRFE01000012">
    <property type="protein sequence ID" value="SHO48994.1"/>
    <property type="molecule type" value="Genomic_DNA"/>
</dbReference>
<name>A0A1M7Y8M8_9BACT</name>
<feature type="domain" description="Pyruvate phosphate dikinase AMP/ATP-binding" evidence="1">
    <location>
        <begin position="434"/>
        <end position="808"/>
    </location>
</feature>
<proteinExistence type="predicted"/>
<dbReference type="SUPFAM" id="SSF56059">
    <property type="entry name" value="Glutathione synthetase ATP-binding domain-like"/>
    <property type="match status" value="1"/>
</dbReference>
<evidence type="ECO:0000313" key="2">
    <source>
        <dbReference type="EMBL" id="SHO48994.1"/>
    </source>
</evidence>
<dbReference type="GO" id="GO:0016301">
    <property type="term" value="F:kinase activity"/>
    <property type="evidence" value="ECO:0007669"/>
    <property type="project" value="UniProtKB-KW"/>
</dbReference>
<evidence type="ECO:0000259" key="1">
    <source>
        <dbReference type="Pfam" id="PF01326"/>
    </source>
</evidence>
<dbReference type="Gene3D" id="3.30.1490.20">
    <property type="entry name" value="ATP-grasp fold, A domain"/>
    <property type="match status" value="1"/>
</dbReference>
<dbReference type="RefSeq" id="WP_073613886.1">
    <property type="nucleotide sequence ID" value="NZ_FRFE01000012.1"/>
</dbReference>
<keyword evidence="2" id="KW-0808">Transferase</keyword>
<sequence length="983" mass="111377">MISAHQKKISSRFKLFHELMPTKVRHIMLISTSYEAWIMEEDSRISEQIVNEYRGLNLSHPPRLTWVSSLAEALEMFTVGLFDLVISFSRTIDDNVLQLGAEIKKIRPGTPVVLLSHQELLPEAGPALQEYSRSFDRVFFWSGQAEILLAIVKSVEDQFNAVPDTTTAGVRVILLVEDSPYYLSIMLPLLYKELVVETQAVIEDSLNEEHRLLSMRARPKILIAHSYERALDLYEQFKPYVLGVISDMRFYRNYMLNDTAGFKLLSHIKQDRFDIPLLLTSSEPKNGAWAEQIPAMFIDKNSPGLQEMIRTFLVNYLGFGNFVFRMPDGTIYDQAENLYALEKKLETIPIESFLFHARHNDFSRWFYTLAEVELASQVRPLRESTFTTAENHRRHLIDMIREKRIKRQRGVIVNFDRYSFDPDTNFAKTGNGSLGGKARGIAFFSSLLEKNGEKLQTLEKIEVLVPQTLVITTDIFDEFVRLNDLQGMVSEDLPDEAVMAIFQETVFPGELLDQLTYFLHEVTYPLAVRSSSILEDAQFKSYAGLYHTCMLANDHHDFNFRLTQLLNAIRRVYASTYFQAPKAFTRRVGSRTELEKMAVIVQRVVGSRYGNTYYPAISGVAQSLNYYPFAGMKTEDGIVSMALGLGKSVMEGEKILRFSPRSPQVLPQRSTVKDILNNVQQHFYALSMDRQGDTPEASDAATLIKRYVTDAGQDFPVRFLASSYNHEEQRIRDSFIDNAVPVLTFASILKYKAYPLAEAVATLLEIGAAGLGCPVEIEFAVDLPSNTSEKARLAVLQIRPMSAREEMLEVDISPEEIRRAFCVCHQALGNTDNCTMTDLVYVKPTDFDPARTVEIAGELAKFNSALIQAGRKYILIGPGRWGSADRWLGIPVGWADIGGVGAIVETVHPLLKADPSQGSHFFHNITSLGINYFNIGRNGTDRFDIESLASRQIVEETTYVQHIRLKRAIRLKVDGRTRTGILL</sequence>
<keyword evidence="3" id="KW-1185">Reference proteome</keyword>
<dbReference type="Proteomes" id="UP000184603">
    <property type="component" value="Unassembled WGS sequence"/>
</dbReference>
<evidence type="ECO:0000313" key="3">
    <source>
        <dbReference type="Proteomes" id="UP000184603"/>
    </source>
</evidence>
<dbReference type="OrthoDB" id="9812167at2"/>
<gene>
    <name evidence="2" type="ORF">SAMN02745220_02595</name>
</gene>
<reference evidence="2 3" key="1">
    <citation type="submission" date="2016-12" db="EMBL/GenBank/DDBJ databases">
        <authorList>
            <person name="Song W.-J."/>
            <person name="Kurnit D.M."/>
        </authorList>
    </citation>
    <scope>NUCLEOTIDE SEQUENCE [LARGE SCALE GENOMIC DNA]</scope>
    <source>
        <strain evidence="2 3">DSM 18488</strain>
    </source>
</reference>
<dbReference type="STRING" id="1121416.SAMN02745220_02595"/>